<keyword evidence="2" id="KW-0378">Hydrolase</keyword>
<dbReference type="PANTHER" id="PTHR11487:SF0">
    <property type="entry name" value="S-ACYL FATTY ACID SYNTHASE THIOESTERASE, MEDIUM CHAIN"/>
    <property type="match status" value="1"/>
</dbReference>
<dbReference type="InterPro" id="IPR029058">
    <property type="entry name" value="AB_hydrolase_fold"/>
</dbReference>
<evidence type="ECO:0000256" key="2">
    <source>
        <dbReference type="ARBA" id="ARBA00022801"/>
    </source>
</evidence>
<sequence>MSGEWFRRFVPDSQGAPAAGGALRLVCFPHAGGAASAFLRLAREAMPGIEVVAVQYPGRQDRRNEEPLAGIGLLADALADEVRREVKAPYAFFGHSMGAIIAHEVALRLAERGEPGPERLFLSGRGAPSTTPYAHDRLRTDADVLAMVRKLGGTANGVFDDPDVLAMVMPTLRADYRALGSYVWTPRPALDVPFTVLIGDADPVVPVTAAAGWKGFTTAPTDMEVFEGGHFYLDARTKEVARVVTAALGRDGKRNAAAVG</sequence>
<dbReference type="GO" id="GO:0008610">
    <property type="term" value="P:lipid biosynthetic process"/>
    <property type="evidence" value="ECO:0007669"/>
    <property type="project" value="TreeGrafter"/>
</dbReference>
<feature type="domain" description="Thioesterase TesA-like" evidence="3">
    <location>
        <begin position="26"/>
        <end position="214"/>
    </location>
</feature>
<name>A0A561TRU7_9ACTN</name>
<accession>A0A561TRU7</accession>
<dbReference type="Proteomes" id="UP000316603">
    <property type="component" value="Unassembled WGS sequence"/>
</dbReference>
<comment type="caution">
    <text evidence="4">The sequence shown here is derived from an EMBL/GenBank/DDBJ whole genome shotgun (WGS) entry which is preliminary data.</text>
</comment>
<reference evidence="4 5" key="1">
    <citation type="submission" date="2019-06" db="EMBL/GenBank/DDBJ databases">
        <title>Sequencing the genomes of 1000 actinobacteria strains.</title>
        <authorList>
            <person name="Klenk H.-P."/>
        </authorList>
    </citation>
    <scope>NUCLEOTIDE SEQUENCE [LARGE SCALE GENOMIC DNA]</scope>
    <source>
        <strain evidence="4 5">DSM 41695</strain>
    </source>
</reference>
<dbReference type="Gene3D" id="3.40.50.1820">
    <property type="entry name" value="alpha/beta hydrolase"/>
    <property type="match status" value="1"/>
</dbReference>
<dbReference type="RefSeq" id="WP_145871320.1">
    <property type="nucleotide sequence ID" value="NZ_BNCE01000036.1"/>
</dbReference>
<dbReference type="OrthoDB" id="8480037at2"/>
<dbReference type="SMART" id="SM00824">
    <property type="entry name" value="PKS_TE"/>
    <property type="match status" value="1"/>
</dbReference>
<proteinExistence type="inferred from homology"/>
<dbReference type="EMBL" id="VIWV01000001">
    <property type="protein sequence ID" value="TWF89829.1"/>
    <property type="molecule type" value="Genomic_DNA"/>
</dbReference>
<dbReference type="InterPro" id="IPR012223">
    <property type="entry name" value="TEII"/>
</dbReference>
<evidence type="ECO:0000256" key="1">
    <source>
        <dbReference type="ARBA" id="ARBA00007169"/>
    </source>
</evidence>
<dbReference type="AlphaFoldDB" id="A0A561TRU7"/>
<organism evidence="4 5">
    <name type="scientific">Streptomyces capillispiralis</name>
    <dbReference type="NCBI Taxonomy" id="68182"/>
    <lineage>
        <taxon>Bacteria</taxon>
        <taxon>Bacillati</taxon>
        <taxon>Actinomycetota</taxon>
        <taxon>Actinomycetes</taxon>
        <taxon>Kitasatosporales</taxon>
        <taxon>Streptomycetaceae</taxon>
        <taxon>Streptomyces</taxon>
    </lineage>
</organism>
<comment type="similarity">
    <text evidence="1">Belongs to the thioesterase family.</text>
</comment>
<protein>
    <submittedName>
        <fullName evidence="4">Surfactin synthase thioesterase subunit</fullName>
    </submittedName>
</protein>
<gene>
    <name evidence="4" type="ORF">FHX78_116872</name>
</gene>
<dbReference type="InterPro" id="IPR020802">
    <property type="entry name" value="TesA-like"/>
</dbReference>
<keyword evidence="5" id="KW-1185">Reference proteome</keyword>
<dbReference type="Pfam" id="PF00975">
    <property type="entry name" value="Thioesterase"/>
    <property type="match status" value="1"/>
</dbReference>
<dbReference type="GO" id="GO:0016787">
    <property type="term" value="F:hydrolase activity"/>
    <property type="evidence" value="ECO:0007669"/>
    <property type="project" value="UniProtKB-KW"/>
</dbReference>
<dbReference type="PANTHER" id="PTHR11487">
    <property type="entry name" value="THIOESTERASE"/>
    <property type="match status" value="1"/>
</dbReference>
<dbReference type="InterPro" id="IPR001031">
    <property type="entry name" value="Thioesterase"/>
</dbReference>
<evidence type="ECO:0000313" key="4">
    <source>
        <dbReference type="EMBL" id="TWF89829.1"/>
    </source>
</evidence>
<evidence type="ECO:0000259" key="3">
    <source>
        <dbReference type="SMART" id="SM00824"/>
    </source>
</evidence>
<evidence type="ECO:0000313" key="5">
    <source>
        <dbReference type="Proteomes" id="UP000316603"/>
    </source>
</evidence>
<dbReference type="SUPFAM" id="SSF53474">
    <property type="entry name" value="alpha/beta-Hydrolases"/>
    <property type="match status" value="1"/>
</dbReference>